<organism evidence="1 2">
    <name type="scientific">Chloebia gouldiae</name>
    <name type="common">Gouldian finch</name>
    <name type="synonym">Erythrura gouldiae</name>
    <dbReference type="NCBI Taxonomy" id="44316"/>
    <lineage>
        <taxon>Eukaryota</taxon>
        <taxon>Metazoa</taxon>
        <taxon>Chordata</taxon>
        <taxon>Craniata</taxon>
        <taxon>Vertebrata</taxon>
        <taxon>Euteleostomi</taxon>
        <taxon>Archelosauria</taxon>
        <taxon>Archosauria</taxon>
        <taxon>Dinosauria</taxon>
        <taxon>Saurischia</taxon>
        <taxon>Theropoda</taxon>
        <taxon>Coelurosauria</taxon>
        <taxon>Aves</taxon>
        <taxon>Neognathae</taxon>
        <taxon>Neoaves</taxon>
        <taxon>Telluraves</taxon>
        <taxon>Australaves</taxon>
        <taxon>Passeriformes</taxon>
        <taxon>Passeroidea</taxon>
        <taxon>Passeridae</taxon>
        <taxon>Chloebia</taxon>
    </lineage>
</organism>
<dbReference type="EMBL" id="QUSF01000019">
    <property type="protein sequence ID" value="RLW02282.1"/>
    <property type="molecule type" value="Genomic_DNA"/>
</dbReference>
<keyword evidence="2" id="KW-1185">Reference proteome</keyword>
<sequence length="85" mass="9668">MCSYKIFLRSHVMFPRPQGMLSPKPSPLSFCYTPQKSCKLEMDCAPLLLSPIHFLNISKHPAFFTCSSEKGSLALPQPRKPQRWG</sequence>
<comment type="caution">
    <text evidence="1">The sequence shown here is derived from an EMBL/GenBank/DDBJ whole genome shotgun (WGS) entry which is preliminary data.</text>
</comment>
<protein>
    <submittedName>
        <fullName evidence="1">Uncharacterized protein</fullName>
    </submittedName>
</protein>
<name>A0A3L8SHU4_CHLGU</name>
<proteinExistence type="predicted"/>
<dbReference type="Proteomes" id="UP000276834">
    <property type="component" value="Unassembled WGS sequence"/>
</dbReference>
<reference evidence="1 2" key="1">
    <citation type="journal article" date="2018" name="Proc. R. Soc. B">
        <title>A non-coding region near Follistatin controls head colour polymorphism in the Gouldian finch.</title>
        <authorList>
            <person name="Toomey M.B."/>
            <person name="Marques C.I."/>
            <person name="Andrade P."/>
            <person name="Araujo P.M."/>
            <person name="Sabatino S."/>
            <person name="Gazda M.A."/>
            <person name="Afonso S."/>
            <person name="Lopes R.J."/>
            <person name="Corbo J.C."/>
            <person name="Carneiro M."/>
        </authorList>
    </citation>
    <scope>NUCLEOTIDE SEQUENCE [LARGE SCALE GENOMIC DNA]</scope>
    <source>
        <strain evidence="1">Red01</strain>
        <tissue evidence="1">Muscle</tissue>
    </source>
</reference>
<gene>
    <name evidence="1" type="ORF">DV515_00007490</name>
</gene>
<evidence type="ECO:0000313" key="2">
    <source>
        <dbReference type="Proteomes" id="UP000276834"/>
    </source>
</evidence>
<accession>A0A3L8SHU4</accession>
<dbReference type="AlphaFoldDB" id="A0A3L8SHU4"/>
<evidence type="ECO:0000313" key="1">
    <source>
        <dbReference type="EMBL" id="RLW02282.1"/>
    </source>
</evidence>